<dbReference type="GO" id="GO:0005737">
    <property type="term" value="C:cytoplasm"/>
    <property type="evidence" value="ECO:0007669"/>
    <property type="project" value="UniProtKB-ARBA"/>
</dbReference>
<feature type="region of interest" description="Disordered" evidence="6">
    <location>
        <begin position="1"/>
        <end position="36"/>
    </location>
</feature>
<evidence type="ECO:0000256" key="5">
    <source>
        <dbReference type="ARBA" id="ARBA00023136"/>
    </source>
</evidence>
<dbReference type="PANTHER" id="PTHR31621:SF66">
    <property type="entry name" value="PROTEIN DMP2"/>
    <property type="match status" value="1"/>
</dbReference>
<accession>A0AAQ3K687</accession>
<keyword evidence="8" id="KW-1185">Reference proteome</keyword>
<feature type="compositionally biased region" description="Low complexity" evidence="6">
    <location>
        <begin position="1"/>
        <end position="16"/>
    </location>
</feature>
<dbReference type="EMBL" id="CP136892">
    <property type="protein sequence ID" value="WOL01820.1"/>
    <property type="molecule type" value="Genomic_DNA"/>
</dbReference>
<evidence type="ECO:0000256" key="1">
    <source>
        <dbReference type="ARBA" id="ARBA00004141"/>
    </source>
</evidence>
<evidence type="ECO:0000256" key="3">
    <source>
        <dbReference type="ARBA" id="ARBA00022692"/>
    </source>
</evidence>
<dbReference type="Pfam" id="PF05078">
    <property type="entry name" value="DUF679"/>
    <property type="match status" value="1"/>
</dbReference>
<evidence type="ECO:0000256" key="2">
    <source>
        <dbReference type="ARBA" id="ARBA00008707"/>
    </source>
</evidence>
<dbReference type="GO" id="GO:0010256">
    <property type="term" value="P:endomembrane system organization"/>
    <property type="evidence" value="ECO:0007669"/>
    <property type="project" value="TreeGrafter"/>
</dbReference>
<feature type="compositionally biased region" description="Pro residues" evidence="6">
    <location>
        <begin position="17"/>
        <end position="28"/>
    </location>
</feature>
<evidence type="ECO:0000313" key="8">
    <source>
        <dbReference type="Proteomes" id="UP001327560"/>
    </source>
</evidence>
<proteinExistence type="inferred from homology"/>
<evidence type="ECO:0000256" key="4">
    <source>
        <dbReference type="ARBA" id="ARBA00022989"/>
    </source>
</evidence>
<reference evidence="7 8" key="1">
    <citation type="submission" date="2023-10" db="EMBL/GenBank/DDBJ databases">
        <title>Chromosome-scale genome assembly provides insights into flower coloration mechanisms of Canna indica.</title>
        <authorList>
            <person name="Li C."/>
        </authorList>
    </citation>
    <scope>NUCLEOTIDE SEQUENCE [LARGE SCALE GENOMIC DNA]</scope>
    <source>
        <tissue evidence="7">Flower</tissue>
    </source>
</reference>
<keyword evidence="5" id="KW-0472">Membrane</keyword>
<organism evidence="7 8">
    <name type="scientific">Canna indica</name>
    <name type="common">Indian-shot</name>
    <dbReference type="NCBI Taxonomy" id="4628"/>
    <lineage>
        <taxon>Eukaryota</taxon>
        <taxon>Viridiplantae</taxon>
        <taxon>Streptophyta</taxon>
        <taxon>Embryophyta</taxon>
        <taxon>Tracheophyta</taxon>
        <taxon>Spermatophyta</taxon>
        <taxon>Magnoliopsida</taxon>
        <taxon>Liliopsida</taxon>
        <taxon>Zingiberales</taxon>
        <taxon>Cannaceae</taxon>
        <taxon>Canna</taxon>
    </lineage>
</organism>
<name>A0AAQ3K687_9LILI</name>
<dbReference type="InterPro" id="IPR007770">
    <property type="entry name" value="DMP"/>
</dbReference>
<keyword evidence="3" id="KW-0812">Transmembrane</keyword>
<evidence type="ECO:0000313" key="7">
    <source>
        <dbReference type="EMBL" id="WOL01820.1"/>
    </source>
</evidence>
<dbReference type="AlphaFoldDB" id="A0AAQ3K687"/>
<comment type="similarity">
    <text evidence="2">Belongs to the plant DMP1 protein family.</text>
</comment>
<comment type="subcellular location">
    <subcellularLocation>
        <location evidence="1">Membrane</location>
        <topology evidence="1">Multi-pass membrane protein</topology>
    </subcellularLocation>
</comment>
<evidence type="ECO:0000256" key="6">
    <source>
        <dbReference type="SAM" id="MobiDB-lite"/>
    </source>
</evidence>
<keyword evidence="4" id="KW-1133">Transmembrane helix</keyword>
<protein>
    <submittedName>
        <fullName evidence="7">Protein DMP2</fullName>
    </submittedName>
</protein>
<dbReference type="GO" id="GO:0016020">
    <property type="term" value="C:membrane"/>
    <property type="evidence" value="ECO:0007669"/>
    <property type="project" value="UniProtKB-SubCell"/>
</dbReference>
<gene>
    <name evidence="7" type="ORF">Cni_G10537</name>
</gene>
<sequence length="116" mass="11923">MSAIAPPSTSGSAAPSSLPPASPAPSPPSSTASSTGVNDKVYYGVVTKNGMWAFSDPNASARDLSKYRLRLGDFVHASLALLVLAALALLDNNTVSCFYPTRLLLLPDIVGAGEDT</sequence>
<dbReference type="PANTHER" id="PTHR31621">
    <property type="entry name" value="PROTEIN DMP3"/>
    <property type="match status" value="1"/>
</dbReference>
<dbReference type="Proteomes" id="UP001327560">
    <property type="component" value="Chromosome 3"/>
</dbReference>